<feature type="chain" id="PRO_5042291321" evidence="2">
    <location>
        <begin position="21"/>
        <end position="128"/>
    </location>
</feature>
<feature type="non-terminal residue" evidence="3">
    <location>
        <position position="128"/>
    </location>
</feature>
<evidence type="ECO:0000313" key="4">
    <source>
        <dbReference type="Proteomes" id="UP001054857"/>
    </source>
</evidence>
<feature type="non-terminal residue" evidence="3">
    <location>
        <position position="1"/>
    </location>
</feature>
<evidence type="ECO:0000256" key="1">
    <source>
        <dbReference type="SAM" id="MobiDB-lite"/>
    </source>
</evidence>
<feature type="signal peptide" evidence="2">
    <location>
        <begin position="1"/>
        <end position="20"/>
    </location>
</feature>
<gene>
    <name evidence="3" type="ORF">Agub_g6690</name>
</gene>
<keyword evidence="4" id="KW-1185">Reference proteome</keyword>
<accession>A0AAD3DRF0</accession>
<sequence>ALSLLSTLLLLEAEAPGADAVLSALLPHAGKLQAALLRRKKKAAGVKAELLKLLAIIVDRAYGREYDREGLAGLCPMVLAQTAVEKLPQRHEDKEANLPSGTAPAGDVPATTSAPVEVAGALTVEEAG</sequence>
<name>A0AAD3DRF0_9CHLO</name>
<comment type="caution">
    <text evidence="3">The sequence shown here is derived from an EMBL/GenBank/DDBJ whole genome shotgun (WGS) entry which is preliminary data.</text>
</comment>
<feature type="region of interest" description="Disordered" evidence="1">
    <location>
        <begin position="86"/>
        <end position="114"/>
    </location>
</feature>
<evidence type="ECO:0000313" key="3">
    <source>
        <dbReference type="EMBL" id="GFR45323.1"/>
    </source>
</evidence>
<keyword evidence="2" id="KW-0732">Signal</keyword>
<dbReference type="AlphaFoldDB" id="A0AAD3DRF0"/>
<evidence type="ECO:0000256" key="2">
    <source>
        <dbReference type="SAM" id="SignalP"/>
    </source>
</evidence>
<feature type="compositionally biased region" description="Basic and acidic residues" evidence="1">
    <location>
        <begin position="87"/>
        <end position="96"/>
    </location>
</feature>
<reference evidence="3 4" key="1">
    <citation type="journal article" date="2021" name="Sci. Rep.">
        <title>Genome sequencing of the multicellular alga Astrephomene provides insights into convergent evolution of germ-soma differentiation.</title>
        <authorList>
            <person name="Yamashita S."/>
            <person name="Yamamoto K."/>
            <person name="Matsuzaki R."/>
            <person name="Suzuki S."/>
            <person name="Yamaguchi H."/>
            <person name="Hirooka S."/>
            <person name="Minakuchi Y."/>
            <person name="Miyagishima S."/>
            <person name="Kawachi M."/>
            <person name="Toyoda A."/>
            <person name="Nozaki H."/>
        </authorList>
    </citation>
    <scope>NUCLEOTIDE SEQUENCE [LARGE SCALE GENOMIC DNA]</scope>
    <source>
        <strain evidence="3 4">NIES-4017</strain>
    </source>
</reference>
<protein>
    <submittedName>
        <fullName evidence="3">Uncharacterized protein</fullName>
    </submittedName>
</protein>
<proteinExistence type="predicted"/>
<dbReference type="Proteomes" id="UP001054857">
    <property type="component" value="Unassembled WGS sequence"/>
</dbReference>
<dbReference type="EMBL" id="BMAR01000009">
    <property type="protein sequence ID" value="GFR45323.1"/>
    <property type="molecule type" value="Genomic_DNA"/>
</dbReference>
<organism evidence="3 4">
    <name type="scientific">Astrephomene gubernaculifera</name>
    <dbReference type="NCBI Taxonomy" id="47775"/>
    <lineage>
        <taxon>Eukaryota</taxon>
        <taxon>Viridiplantae</taxon>
        <taxon>Chlorophyta</taxon>
        <taxon>core chlorophytes</taxon>
        <taxon>Chlorophyceae</taxon>
        <taxon>CS clade</taxon>
        <taxon>Chlamydomonadales</taxon>
        <taxon>Astrephomenaceae</taxon>
        <taxon>Astrephomene</taxon>
    </lineage>
</organism>